<evidence type="ECO:0000256" key="1">
    <source>
        <dbReference type="SAM" id="Coils"/>
    </source>
</evidence>
<dbReference type="PANTHER" id="PTHR34560">
    <property type="entry name" value="POLYKETIDE CYCLASE/DEHYDRASE/LIPID TRANSPORT SUPERFAMILY PROTEIN"/>
    <property type="match status" value="1"/>
</dbReference>
<protein>
    <recommendedName>
        <fullName evidence="4">START domain-containing protein</fullName>
    </recommendedName>
</protein>
<dbReference type="EMBL" id="GL377574">
    <property type="protein sequence ID" value="EFJ31074.1"/>
    <property type="molecule type" value="Genomic_DNA"/>
</dbReference>
<dbReference type="STRING" id="88036.D8R919"/>
<accession>D8R919</accession>
<dbReference type="InterPro" id="IPR023393">
    <property type="entry name" value="START-like_dom_sf"/>
</dbReference>
<name>D8R919_SELML</name>
<dbReference type="PANTHER" id="PTHR34560:SF1">
    <property type="entry name" value="START DOMAIN-CONTAINING PROTEIN"/>
    <property type="match status" value="1"/>
</dbReference>
<evidence type="ECO:0000313" key="3">
    <source>
        <dbReference type="Proteomes" id="UP000001514"/>
    </source>
</evidence>
<dbReference type="KEGG" id="smo:SELMODRAFT_440169"/>
<reference evidence="2 3" key="1">
    <citation type="journal article" date="2011" name="Science">
        <title>The Selaginella genome identifies genetic changes associated with the evolution of vascular plants.</title>
        <authorList>
            <person name="Banks J.A."/>
            <person name="Nishiyama T."/>
            <person name="Hasebe M."/>
            <person name="Bowman J.L."/>
            <person name="Gribskov M."/>
            <person name="dePamphilis C."/>
            <person name="Albert V.A."/>
            <person name="Aono N."/>
            <person name="Aoyama T."/>
            <person name="Ambrose B.A."/>
            <person name="Ashton N.W."/>
            <person name="Axtell M.J."/>
            <person name="Barker E."/>
            <person name="Barker M.S."/>
            <person name="Bennetzen J.L."/>
            <person name="Bonawitz N.D."/>
            <person name="Chapple C."/>
            <person name="Cheng C."/>
            <person name="Correa L.G."/>
            <person name="Dacre M."/>
            <person name="DeBarry J."/>
            <person name="Dreyer I."/>
            <person name="Elias M."/>
            <person name="Engstrom E.M."/>
            <person name="Estelle M."/>
            <person name="Feng L."/>
            <person name="Finet C."/>
            <person name="Floyd S.K."/>
            <person name="Frommer W.B."/>
            <person name="Fujita T."/>
            <person name="Gramzow L."/>
            <person name="Gutensohn M."/>
            <person name="Harholt J."/>
            <person name="Hattori M."/>
            <person name="Heyl A."/>
            <person name="Hirai T."/>
            <person name="Hiwatashi Y."/>
            <person name="Ishikawa M."/>
            <person name="Iwata M."/>
            <person name="Karol K.G."/>
            <person name="Koehler B."/>
            <person name="Kolukisaoglu U."/>
            <person name="Kubo M."/>
            <person name="Kurata T."/>
            <person name="Lalonde S."/>
            <person name="Li K."/>
            <person name="Li Y."/>
            <person name="Litt A."/>
            <person name="Lyons E."/>
            <person name="Manning G."/>
            <person name="Maruyama T."/>
            <person name="Michael T.P."/>
            <person name="Mikami K."/>
            <person name="Miyazaki S."/>
            <person name="Morinaga S."/>
            <person name="Murata T."/>
            <person name="Mueller-Roeber B."/>
            <person name="Nelson D.R."/>
            <person name="Obara M."/>
            <person name="Oguri Y."/>
            <person name="Olmstead R.G."/>
            <person name="Onodera N."/>
            <person name="Petersen B.L."/>
            <person name="Pils B."/>
            <person name="Prigge M."/>
            <person name="Rensing S.A."/>
            <person name="Riano-Pachon D.M."/>
            <person name="Roberts A.W."/>
            <person name="Sato Y."/>
            <person name="Scheller H.V."/>
            <person name="Schulz B."/>
            <person name="Schulz C."/>
            <person name="Shakirov E.V."/>
            <person name="Shibagaki N."/>
            <person name="Shinohara N."/>
            <person name="Shippen D.E."/>
            <person name="Soerensen I."/>
            <person name="Sotooka R."/>
            <person name="Sugimoto N."/>
            <person name="Sugita M."/>
            <person name="Sumikawa N."/>
            <person name="Tanurdzic M."/>
            <person name="Theissen G."/>
            <person name="Ulvskov P."/>
            <person name="Wakazuki S."/>
            <person name="Weng J.K."/>
            <person name="Willats W.W."/>
            <person name="Wipf D."/>
            <person name="Wolf P.G."/>
            <person name="Yang L."/>
            <person name="Zimmer A.D."/>
            <person name="Zhu Q."/>
            <person name="Mitros T."/>
            <person name="Hellsten U."/>
            <person name="Loque D."/>
            <person name="Otillar R."/>
            <person name="Salamov A."/>
            <person name="Schmutz J."/>
            <person name="Shapiro H."/>
            <person name="Lindquist E."/>
            <person name="Lucas S."/>
            <person name="Rokhsar D."/>
            <person name="Grigoriev I.V."/>
        </authorList>
    </citation>
    <scope>NUCLEOTIDE SEQUENCE [LARGE SCALE GENOMIC DNA]</scope>
</reference>
<dbReference type="eggNOG" id="ENOG502QV1V">
    <property type="taxonomic scope" value="Eukaryota"/>
</dbReference>
<keyword evidence="3" id="KW-1185">Reference proteome</keyword>
<dbReference type="Gene3D" id="3.30.530.20">
    <property type="match status" value="1"/>
</dbReference>
<dbReference type="Gramene" id="EFJ31074">
    <property type="protein sequence ID" value="EFJ31074"/>
    <property type="gene ID" value="SELMODRAFT_440169"/>
</dbReference>
<evidence type="ECO:0008006" key="4">
    <source>
        <dbReference type="Google" id="ProtNLM"/>
    </source>
</evidence>
<sequence length="719" mass="81207">MAAAKERGRARLDSSLMSPALSQRAGIVQIVRDQLSASPALDKHYHAWSQETIDKVAEKRATEISTFLDALRSARQELLDNEETPFSWKIKEETDVMRVMYRPGPEGMPFHTYCVEGIVNGPMMNAICVAWEAPAFYTWWPQFNMPTFKVVESKCVKRIRVGEDLCHIRVKVPWPLAQREVLMTEFELEYFEDDVVIVTFGTAPSDPDEGEEEIYGFSADELPPATQDVVRMEISGGFMLQKMTNEQSFFRTLVNMDIKLDFVPPWVINFITRQLVGSGYKLYQKAVLSASQHKVFQKLMASEPLYHRIKDGMKRSEKKQMETKRITADTATDKIEEVKEAASTSQELVERFRAEKLQAPDRQEVIHIDSEVERALQVLDKIIELVEDMKSQTASSEAATASTSALENGDVAKSSLLKNAKKNLASDTSCFGSGRRPLLQATRQQTSKLALLKDILRGKYKGRDGISPMDLDLDGGFNKLASFNRSRGIDAATEKNADTGSKTKQRLGSKFLRIQSSPVSSARDKLVDTKTLKRQKGPKVAGAMVLWELTLATAYFLGLKRTYRLALRIQRKVLPKSGRLRCFAQRRTRFAFDTVIKIQKKFAAWDMSAGKRLGNWILRRSPAAPQIGKDPPLEIEKMPTLPPVRAIAPPSFNPLGSLKSSWRPLNKDIEKSQRLYSVLPGEVSYERSRLKSSIIREDIAMYANLPLKYSSNTRSSWTV</sequence>
<dbReference type="SUPFAM" id="SSF55961">
    <property type="entry name" value="Bet v1-like"/>
    <property type="match status" value="1"/>
</dbReference>
<proteinExistence type="predicted"/>
<dbReference type="FunCoup" id="D8R919">
    <property type="interactions" value="362"/>
</dbReference>
<keyword evidence="1" id="KW-0175">Coiled coil</keyword>
<evidence type="ECO:0000313" key="2">
    <source>
        <dbReference type="EMBL" id="EFJ31074.1"/>
    </source>
</evidence>
<dbReference type="InParanoid" id="D8R919"/>
<dbReference type="HOGENOM" id="CLU_023487_0_0_1"/>
<dbReference type="Proteomes" id="UP000001514">
    <property type="component" value="Unassembled WGS sequence"/>
</dbReference>
<feature type="coiled-coil region" evidence="1">
    <location>
        <begin position="335"/>
        <end position="392"/>
    </location>
</feature>
<organism evidence="3">
    <name type="scientific">Selaginella moellendorffii</name>
    <name type="common">Spikemoss</name>
    <dbReference type="NCBI Taxonomy" id="88036"/>
    <lineage>
        <taxon>Eukaryota</taxon>
        <taxon>Viridiplantae</taxon>
        <taxon>Streptophyta</taxon>
        <taxon>Embryophyta</taxon>
        <taxon>Tracheophyta</taxon>
        <taxon>Lycopodiopsida</taxon>
        <taxon>Selaginellales</taxon>
        <taxon>Selaginellaceae</taxon>
        <taxon>Selaginella</taxon>
    </lineage>
</organism>
<dbReference type="AlphaFoldDB" id="D8R919"/>
<gene>
    <name evidence="2" type="ORF">SELMODRAFT_440169</name>
</gene>